<feature type="non-terminal residue" evidence="9">
    <location>
        <position position="1"/>
    </location>
</feature>
<evidence type="ECO:0000256" key="5">
    <source>
        <dbReference type="ARBA" id="ARBA00022989"/>
    </source>
</evidence>
<dbReference type="GO" id="GO:0005886">
    <property type="term" value="C:plasma membrane"/>
    <property type="evidence" value="ECO:0007669"/>
    <property type="project" value="UniProtKB-SubCell"/>
</dbReference>
<dbReference type="PROSITE" id="PS50928">
    <property type="entry name" value="ABC_TM1"/>
    <property type="match status" value="1"/>
</dbReference>
<evidence type="ECO:0000259" key="8">
    <source>
        <dbReference type="PROSITE" id="PS50928"/>
    </source>
</evidence>
<feature type="domain" description="ABC transmembrane type-1" evidence="8">
    <location>
        <begin position="68"/>
        <end position="281"/>
    </location>
</feature>
<keyword evidence="2 7" id="KW-0813">Transport</keyword>
<proteinExistence type="inferred from homology"/>
<keyword evidence="3" id="KW-1003">Cell membrane</keyword>
<evidence type="ECO:0000256" key="2">
    <source>
        <dbReference type="ARBA" id="ARBA00022448"/>
    </source>
</evidence>
<evidence type="ECO:0000256" key="6">
    <source>
        <dbReference type="ARBA" id="ARBA00023136"/>
    </source>
</evidence>
<dbReference type="InterPro" id="IPR035906">
    <property type="entry name" value="MetI-like_sf"/>
</dbReference>
<comment type="subcellular location">
    <subcellularLocation>
        <location evidence="1 7">Cell membrane</location>
        <topology evidence="1 7">Multi-pass membrane protein</topology>
    </subcellularLocation>
</comment>
<feature type="transmembrane region" description="Helical" evidence="7">
    <location>
        <begin position="209"/>
        <end position="228"/>
    </location>
</feature>
<evidence type="ECO:0000256" key="4">
    <source>
        <dbReference type="ARBA" id="ARBA00022692"/>
    </source>
</evidence>
<keyword evidence="4 7" id="KW-0812">Transmembrane</keyword>
<dbReference type="PANTHER" id="PTHR30193">
    <property type="entry name" value="ABC TRANSPORTER PERMEASE PROTEIN"/>
    <property type="match status" value="1"/>
</dbReference>
<feature type="transmembrane region" description="Helical" evidence="7">
    <location>
        <begin position="156"/>
        <end position="177"/>
    </location>
</feature>
<name>A0A9D1H202_9FIRM</name>
<comment type="caution">
    <text evidence="9">The sequence shown here is derived from an EMBL/GenBank/DDBJ whole genome shotgun (WGS) entry which is preliminary data.</text>
</comment>
<dbReference type="Gene3D" id="1.10.3720.10">
    <property type="entry name" value="MetI-like"/>
    <property type="match status" value="1"/>
</dbReference>
<feature type="transmembrane region" description="Helical" evidence="7">
    <location>
        <begin position="12"/>
        <end position="30"/>
    </location>
</feature>
<evidence type="ECO:0000256" key="3">
    <source>
        <dbReference type="ARBA" id="ARBA00022475"/>
    </source>
</evidence>
<dbReference type="EMBL" id="DVLU01000027">
    <property type="protein sequence ID" value="HIT84860.1"/>
    <property type="molecule type" value="Genomic_DNA"/>
</dbReference>
<evidence type="ECO:0000313" key="10">
    <source>
        <dbReference type="Proteomes" id="UP000824165"/>
    </source>
</evidence>
<comment type="similarity">
    <text evidence="7">Belongs to the binding-protein-dependent transport system permease family.</text>
</comment>
<dbReference type="SUPFAM" id="SSF161098">
    <property type="entry name" value="MetI-like"/>
    <property type="match status" value="1"/>
</dbReference>
<dbReference type="AlphaFoldDB" id="A0A9D1H202"/>
<dbReference type="Pfam" id="PF00528">
    <property type="entry name" value="BPD_transp_1"/>
    <property type="match status" value="1"/>
</dbReference>
<reference evidence="9" key="2">
    <citation type="journal article" date="2021" name="PeerJ">
        <title>Extensive microbial diversity within the chicken gut microbiome revealed by metagenomics and culture.</title>
        <authorList>
            <person name="Gilroy R."/>
            <person name="Ravi A."/>
            <person name="Getino M."/>
            <person name="Pursley I."/>
            <person name="Horton D.L."/>
            <person name="Alikhan N.F."/>
            <person name="Baker D."/>
            <person name="Gharbi K."/>
            <person name="Hall N."/>
            <person name="Watson M."/>
            <person name="Adriaenssens E.M."/>
            <person name="Foster-Nyarko E."/>
            <person name="Jarju S."/>
            <person name="Secka A."/>
            <person name="Antonio M."/>
            <person name="Oren A."/>
            <person name="Chaudhuri R.R."/>
            <person name="La Ragione R."/>
            <person name="Hildebrand F."/>
            <person name="Pallen M.J."/>
        </authorList>
    </citation>
    <scope>NUCLEOTIDE SEQUENCE</scope>
    <source>
        <strain evidence="9">CHK181-108</strain>
    </source>
</reference>
<reference evidence="9" key="1">
    <citation type="submission" date="2020-10" db="EMBL/GenBank/DDBJ databases">
        <authorList>
            <person name="Gilroy R."/>
        </authorList>
    </citation>
    <scope>NUCLEOTIDE SEQUENCE</scope>
    <source>
        <strain evidence="9">CHK181-108</strain>
    </source>
</reference>
<gene>
    <name evidence="9" type="ORF">IAA60_03015</name>
</gene>
<feature type="transmembrane region" description="Helical" evidence="7">
    <location>
        <begin position="105"/>
        <end position="125"/>
    </location>
</feature>
<organism evidence="9 10">
    <name type="scientific">Candidatus Ornithomonoglobus intestinigallinarum</name>
    <dbReference type="NCBI Taxonomy" id="2840894"/>
    <lineage>
        <taxon>Bacteria</taxon>
        <taxon>Bacillati</taxon>
        <taxon>Bacillota</taxon>
        <taxon>Clostridia</taxon>
        <taxon>Candidatus Ornithomonoglobus</taxon>
    </lineage>
</organism>
<dbReference type="InterPro" id="IPR051393">
    <property type="entry name" value="ABC_transporter_permease"/>
</dbReference>
<keyword evidence="6 7" id="KW-0472">Membrane</keyword>
<dbReference type="Proteomes" id="UP000824165">
    <property type="component" value="Unassembled WGS sequence"/>
</dbReference>
<sequence length="292" mass="32661">KGLGLKSDISAYLIILPSLFCLFMFVWRPIVSGFRMSLYDTQGYSLTEFVGLDNYKAIVSDSLFTTAVANTFKYVGWSTLIGFIPPILIAIMICELRYAKSFVKFALYFPAICPVIVTSLLWGLLYEPGPGGLLNTILMKMGMEPNQWLNDANMTIIYIIISKTWQGFGGAAIIYLATLEGLPKELYESAMIDGAGIFQRIRYITLPQMWGVILLMLINNISGVFQIMTEPLTMTGGGPNNASLSLSLLSYRYGFVYMEVDKALTVGVLTFFILFVLTLFYFKLDKKVNVDV</sequence>
<accession>A0A9D1H202</accession>
<evidence type="ECO:0000313" key="9">
    <source>
        <dbReference type="EMBL" id="HIT84860.1"/>
    </source>
</evidence>
<keyword evidence="5 7" id="KW-1133">Transmembrane helix</keyword>
<dbReference type="GO" id="GO:0055085">
    <property type="term" value="P:transmembrane transport"/>
    <property type="evidence" value="ECO:0007669"/>
    <property type="project" value="InterPro"/>
</dbReference>
<evidence type="ECO:0000256" key="1">
    <source>
        <dbReference type="ARBA" id="ARBA00004651"/>
    </source>
</evidence>
<dbReference type="CDD" id="cd06261">
    <property type="entry name" value="TM_PBP2"/>
    <property type="match status" value="1"/>
</dbReference>
<feature type="transmembrane region" description="Helical" evidence="7">
    <location>
        <begin position="263"/>
        <end position="282"/>
    </location>
</feature>
<dbReference type="PANTHER" id="PTHR30193:SF41">
    <property type="entry name" value="DIACETYLCHITOBIOSE UPTAKE SYSTEM PERMEASE PROTEIN NGCF"/>
    <property type="match status" value="1"/>
</dbReference>
<evidence type="ECO:0000256" key="7">
    <source>
        <dbReference type="RuleBase" id="RU363032"/>
    </source>
</evidence>
<protein>
    <submittedName>
        <fullName evidence="9">Sugar ABC transporter permease</fullName>
    </submittedName>
</protein>
<feature type="transmembrane region" description="Helical" evidence="7">
    <location>
        <begin position="74"/>
        <end position="93"/>
    </location>
</feature>
<dbReference type="InterPro" id="IPR000515">
    <property type="entry name" value="MetI-like"/>
</dbReference>